<dbReference type="Gene3D" id="3.10.450.50">
    <property type="match status" value="1"/>
</dbReference>
<comment type="caution">
    <text evidence="3">The sequence shown here is derived from an EMBL/GenBank/DDBJ whole genome shotgun (WGS) entry which is preliminary data.</text>
</comment>
<accession>A0A5S5D3F9</accession>
<dbReference type="AlphaFoldDB" id="A0A5S5D3F9"/>
<name>A0A5S5D3F9_9ACTN</name>
<dbReference type="EMBL" id="VNHW01000001">
    <property type="protein sequence ID" value="TYP90491.1"/>
    <property type="molecule type" value="Genomic_DNA"/>
</dbReference>
<feature type="domain" description="SnoaL-like" evidence="1">
    <location>
        <begin position="16"/>
        <end position="95"/>
    </location>
</feature>
<dbReference type="InterPro" id="IPR052897">
    <property type="entry name" value="Sec-Metab_Biosynth_Hydrolase"/>
</dbReference>
<evidence type="ECO:0000313" key="4">
    <source>
        <dbReference type="Proteomes" id="UP000322499"/>
    </source>
</evidence>
<protein>
    <submittedName>
        <fullName evidence="3">Pimeloyl-ACP methyl ester carboxylesterase</fullName>
    </submittedName>
</protein>
<dbReference type="Gene3D" id="3.40.50.1820">
    <property type="entry name" value="alpha/beta hydrolase"/>
    <property type="match status" value="1"/>
</dbReference>
<dbReference type="Pfam" id="PF12697">
    <property type="entry name" value="Abhydrolase_6"/>
    <property type="match status" value="1"/>
</dbReference>
<dbReference type="InterPro" id="IPR037401">
    <property type="entry name" value="SnoaL-like"/>
</dbReference>
<dbReference type="SUPFAM" id="SSF54427">
    <property type="entry name" value="NTF2-like"/>
    <property type="match status" value="1"/>
</dbReference>
<evidence type="ECO:0000313" key="3">
    <source>
        <dbReference type="EMBL" id="TYP90491.1"/>
    </source>
</evidence>
<proteinExistence type="predicted"/>
<feature type="domain" description="AB hydrolase-1" evidence="2">
    <location>
        <begin position="129"/>
        <end position="350"/>
    </location>
</feature>
<dbReference type="RefSeq" id="WP_166531269.1">
    <property type="nucleotide sequence ID" value="NZ_VNHW01000001.1"/>
</dbReference>
<dbReference type="InterPro" id="IPR000073">
    <property type="entry name" value="AB_hydrolase_1"/>
</dbReference>
<dbReference type="PANTHER" id="PTHR37017:SF11">
    <property type="entry name" value="ESTERASE_LIPASE_THIOESTERASE DOMAIN-CONTAINING PROTEIN"/>
    <property type="match status" value="1"/>
</dbReference>
<sequence>MTIPDTIQPDQLPAPIRSYLAAHDAGDADTALRAFTPTAVVVDDGVTYRGTEELRRFLAKAGAEYTYTSTLVGAQRTGDGHWVATKHLEGDFPGGVVDLRYRFAMDGDSIEELVIAPSEAEARTGKPTVVLVHGAFADSSSWNGVVAQLRRDGYPAIAVANPLRSLDGDAQFLRDVLDTVDGPIVLAGHSYGGSVMSEAADGHPRVKALVFVASFLLDEGESTGELAGKFPGNELGSALRPVPVRRPDAQTVDDLYIEQEKFRPIFAADVPADVAELMAVTQRPIIGDALADKATKAAWRTIPSWTLVTLQDLAVPADAQRFMAERASSHAVEVDASHAVTVSRPDVVARLIDEAARATAA</sequence>
<reference evidence="3 4" key="1">
    <citation type="submission" date="2019-07" db="EMBL/GenBank/DDBJ databases">
        <title>Genomic Encyclopedia of Archaeal and Bacterial Type Strains, Phase II (KMG-II): from individual species to whole genera.</title>
        <authorList>
            <person name="Goeker M."/>
        </authorList>
    </citation>
    <scope>NUCLEOTIDE SEQUENCE [LARGE SCALE GENOMIC DNA]</scope>
    <source>
        <strain evidence="3 4">DSM 46842</strain>
    </source>
</reference>
<dbReference type="InterPro" id="IPR032710">
    <property type="entry name" value="NTF2-like_dom_sf"/>
</dbReference>
<dbReference type="InterPro" id="IPR029058">
    <property type="entry name" value="AB_hydrolase_fold"/>
</dbReference>
<evidence type="ECO:0000259" key="1">
    <source>
        <dbReference type="Pfam" id="PF12680"/>
    </source>
</evidence>
<dbReference type="Pfam" id="PF12680">
    <property type="entry name" value="SnoaL_2"/>
    <property type="match status" value="1"/>
</dbReference>
<dbReference type="SUPFAM" id="SSF53474">
    <property type="entry name" value="alpha/beta-Hydrolases"/>
    <property type="match status" value="1"/>
</dbReference>
<gene>
    <name evidence="3" type="ORF">BD833_101209</name>
</gene>
<keyword evidence="4" id="KW-1185">Reference proteome</keyword>
<dbReference type="GO" id="GO:0003824">
    <property type="term" value="F:catalytic activity"/>
    <property type="evidence" value="ECO:0007669"/>
    <property type="project" value="UniProtKB-ARBA"/>
</dbReference>
<evidence type="ECO:0000259" key="2">
    <source>
        <dbReference type="Pfam" id="PF12697"/>
    </source>
</evidence>
<dbReference type="Proteomes" id="UP000322499">
    <property type="component" value="Unassembled WGS sequence"/>
</dbReference>
<dbReference type="PANTHER" id="PTHR37017">
    <property type="entry name" value="AB HYDROLASE-1 DOMAIN-CONTAINING PROTEIN-RELATED"/>
    <property type="match status" value="1"/>
</dbReference>
<organism evidence="3 4">
    <name type="scientific">Blastococcus xanthinilyticus</name>
    <dbReference type="NCBI Taxonomy" id="1564164"/>
    <lineage>
        <taxon>Bacteria</taxon>
        <taxon>Bacillati</taxon>
        <taxon>Actinomycetota</taxon>
        <taxon>Actinomycetes</taxon>
        <taxon>Geodermatophilales</taxon>
        <taxon>Geodermatophilaceae</taxon>
        <taxon>Blastococcus</taxon>
    </lineage>
</organism>